<dbReference type="GO" id="GO:0003677">
    <property type="term" value="F:DNA binding"/>
    <property type="evidence" value="ECO:0007669"/>
    <property type="project" value="UniProtKB-UniRule"/>
</dbReference>
<dbReference type="PhylomeDB" id="A7RUG2"/>
<organism evidence="5 6">
    <name type="scientific">Nematostella vectensis</name>
    <name type="common">Starlet sea anemone</name>
    <dbReference type="NCBI Taxonomy" id="45351"/>
    <lineage>
        <taxon>Eukaryota</taxon>
        <taxon>Metazoa</taxon>
        <taxon>Cnidaria</taxon>
        <taxon>Anthozoa</taxon>
        <taxon>Hexacorallia</taxon>
        <taxon>Actiniaria</taxon>
        <taxon>Edwardsiidae</taxon>
        <taxon>Nematostella</taxon>
    </lineage>
</organism>
<keyword evidence="2 3" id="KW-0371">Homeobox</keyword>
<dbReference type="PANTHER" id="PTHR24329">
    <property type="entry name" value="HOMEOBOX PROTEIN ARISTALESS"/>
    <property type="match status" value="1"/>
</dbReference>
<dbReference type="OrthoDB" id="1867783at2759"/>
<reference evidence="5 6" key="1">
    <citation type="journal article" date="2007" name="Science">
        <title>Sea anemone genome reveals ancestral eumetazoan gene repertoire and genomic organization.</title>
        <authorList>
            <person name="Putnam N.H."/>
            <person name="Srivastava M."/>
            <person name="Hellsten U."/>
            <person name="Dirks B."/>
            <person name="Chapman J."/>
            <person name="Salamov A."/>
            <person name="Terry A."/>
            <person name="Shapiro H."/>
            <person name="Lindquist E."/>
            <person name="Kapitonov V.V."/>
            <person name="Jurka J."/>
            <person name="Genikhovich G."/>
            <person name="Grigoriev I.V."/>
            <person name="Lucas S.M."/>
            <person name="Steele R.E."/>
            <person name="Finnerty J.R."/>
            <person name="Technau U."/>
            <person name="Martindale M.Q."/>
            <person name="Rokhsar D.S."/>
        </authorList>
    </citation>
    <scope>NUCLEOTIDE SEQUENCE [LARGE SCALE GENOMIC DNA]</scope>
    <source>
        <strain evidence="6">CH2 X CH6</strain>
    </source>
</reference>
<dbReference type="SUPFAM" id="SSF46689">
    <property type="entry name" value="Homeodomain-like"/>
    <property type="match status" value="1"/>
</dbReference>
<evidence type="ECO:0000313" key="5">
    <source>
        <dbReference type="EMBL" id="EDO44849.1"/>
    </source>
</evidence>
<dbReference type="InterPro" id="IPR050649">
    <property type="entry name" value="Paired_Homeobox_TFs"/>
</dbReference>
<proteinExistence type="predicted"/>
<comment type="subcellular location">
    <subcellularLocation>
        <location evidence="1 2 3">Nucleus</location>
    </subcellularLocation>
</comment>
<evidence type="ECO:0000256" key="3">
    <source>
        <dbReference type="RuleBase" id="RU000682"/>
    </source>
</evidence>
<protein>
    <recommendedName>
        <fullName evidence="4">Homeobox domain-containing protein</fullName>
    </recommendedName>
</protein>
<sequence>KRYRATFDKAQIFQMERVFLLNHYPDVAARSELSRRTGLSESQVQVSYTIKGKIGD</sequence>
<feature type="non-terminal residue" evidence="5">
    <location>
        <position position="1"/>
    </location>
</feature>
<feature type="DNA-binding region" description="Homeobox" evidence="2">
    <location>
        <begin position="3"/>
        <end position="47"/>
    </location>
</feature>
<dbReference type="SMART" id="SM00389">
    <property type="entry name" value="HOX"/>
    <property type="match status" value="1"/>
</dbReference>
<dbReference type="Proteomes" id="UP000001593">
    <property type="component" value="Unassembled WGS sequence"/>
</dbReference>
<dbReference type="HOGENOM" id="CLU_049543_12_2_1"/>
<accession>A7RUG2</accession>
<name>A7RUG2_NEMVE</name>
<dbReference type="AlphaFoldDB" id="A7RUG2"/>
<keyword evidence="2 3" id="KW-0539">Nucleus</keyword>
<dbReference type="InterPro" id="IPR001356">
    <property type="entry name" value="HD"/>
</dbReference>
<evidence type="ECO:0000256" key="1">
    <source>
        <dbReference type="ARBA" id="ARBA00004123"/>
    </source>
</evidence>
<dbReference type="GO" id="GO:0005634">
    <property type="term" value="C:nucleus"/>
    <property type="evidence" value="ECO:0007669"/>
    <property type="project" value="UniProtKB-SubCell"/>
</dbReference>
<evidence type="ECO:0000313" key="6">
    <source>
        <dbReference type="Proteomes" id="UP000001593"/>
    </source>
</evidence>
<dbReference type="KEGG" id="nve:5516911"/>
<keyword evidence="6" id="KW-1185">Reference proteome</keyword>
<evidence type="ECO:0000256" key="2">
    <source>
        <dbReference type="PROSITE-ProRule" id="PRU00108"/>
    </source>
</evidence>
<gene>
    <name evidence="5" type="ORF">NEMVEDRAFT_v1g94003</name>
</gene>
<dbReference type="CDD" id="cd00086">
    <property type="entry name" value="homeodomain"/>
    <property type="match status" value="1"/>
</dbReference>
<dbReference type="InParanoid" id="A7RUG2"/>
<dbReference type="Gene3D" id="1.10.10.60">
    <property type="entry name" value="Homeodomain-like"/>
    <property type="match status" value="1"/>
</dbReference>
<dbReference type="Pfam" id="PF00046">
    <property type="entry name" value="Homeodomain"/>
    <property type="match status" value="1"/>
</dbReference>
<feature type="domain" description="Homeobox" evidence="4">
    <location>
        <begin position="1"/>
        <end position="46"/>
    </location>
</feature>
<dbReference type="EMBL" id="DS469540">
    <property type="protein sequence ID" value="EDO44849.1"/>
    <property type="molecule type" value="Genomic_DNA"/>
</dbReference>
<keyword evidence="2 3" id="KW-0238">DNA-binding</keyword>
<dbReference type="InterPro" id="IPR009057">
    <property type="entry name" value="Homeodomain-like_sf"/>
</dbReference>
<dbReference type="PANTHER" id="PTHR24329:SF543">
    <property type="entry name" value="FI01017P-RELATED"/>
    <property type="match status" value="1"/>
</dbReference>
<evidence type="ECO:0000259" key="4">
    <source>
        <dbReference type="PROSITE" id="PS50071"/>
    </source>
</evidence>
<dbReference type="FunFam" id="1.10.10.60:FF:000935">
    <property type="match status" value="1"/>
</dbReference>
<dbReference type="PROSITE" id="PS50071">
    <property type="entry name" value="HOMEOBOX_2"/>
    <property type="match status" value="1"/>
</dbReference>